<evidence type="ECO:0000256" key="6">
    <source>
        <dbReference type="ARBA" id="ARBA00023170"/>
    </source>
</evidence>
<evidence type="ECO:0000256" key="7">
    <source>
        <dbReference type="ARBA" id="ARBA00023180"/>
    </source>
</evidence>
<keyword evidence="5 10" id="KW-0472">Membrane</keyword>
<organism evidence="12 13">
    <name type="scientific">Oryzias sinensis</name>
    <name type="common">Chinese medaka</name>
    <dbReference type="NCBI Taxonomy" id="183150"/>
    <lineage>
        <taxon>Eukaryota</taxon>
        <taxon>Metazoa</taxon>
        <taxon>Chordata</taxon>
        <taxon>Craniata</taxon>
        <taxon>Vertebrata</taxon>
        <taxon>Euteleostomi</taxon>
        <taxon>Actinopterygii</taxon>
        <taxon>Neopterygii</taxon>
        <taxon>Teleostei</taxon>
        <taxon>Neoteleostei</taxon>
        <taxon>Acanthomorphata</taxon>
        <taxon>Ovalentaria</taxon>
        <taxon>Atherinomorphae</taxon>
        <taxon>Beloniformes</taxon>
        <taxon>Adrianichthyidae</taxon>
        <taxon>Oryziinae</taxon>
        <taxon>Oryzias</taxon>
    </lineage>
</organism>
<evidence type="ECO:0000313" key="13">
    <source>
        <dbReference type="Proteomes" id="UP000694383"/>
    </source>
</evidence>
<dbReference type="PROSITE" id="PS50262">
    <property type="entry name" value="G_PROTEIN_RECEP_F1_2"/>
    <property type="match status" value="1"/>
</dbReference>
<dbReference type="Pfam" id="PF00001">
    <property type="entry name" value="7tm_1"/>
    <property type="match status" value="1"/>
</dbReference>
<evidence type="ECO:0000256" key="4">
    <source>
        <dbReference type="ARBA" id="ARBA00023040"/>
    </source>
</evidence>
<dbReference type="GO" id="GO:0004930">
    <property type="term" value="F:G protein-coupled receptor activity"/>
    <property type="evidence" value="ECO:0007669"/>
    <property type="project" value="UniProtKB-KW"/>
</dbReference>
<dbReference type="GO" id="GO:0035025">
    <property type="term" value="P:positive regulation of Rho protein signal transduction"/>
    <property type="evidence" value="ECO:0007669"/>
    <property type="project" value="TreeGrafter"/>
</dbReference>
<dbReference type="PANTHER" id="PTHR24232:SF6">
    <property type="entry name" value="PURINERGIC RECEPTOR P2Y, G-PROTEIN COUPLED 10B"/>
    <property type="match status" value="1"/>
</dbReference>
<dbReference type="GO" id="GO:0005886">
    <property type="term" value="C:plasma membrane"/>
    <property type="evidence" value="ECO:0007669"/>
    <property type="project" value="TreeGrafter"/>
</dbReference>
<evidence type="ECO:0000256" key="9">
    <source>
        <dbReference type="SAM" id="MobiDB-lite"/>
    </source>
</evidence>
<reference evidence="12" key="1">
    <citation type="submission" date="2025-08" db="UniProtKB">
        <authorList>
            <consortium name="Ensembl"/>
        </authorList>
    </citation>
    <scope>IDENTIFICATION</scope>
</reference>
<keyword evidence="3 10" id="KW-1133">Transmembrane helix</keyword>
<feature type="transmembrane region" description="Helical" evidence="10">
    <location>
        <begin position="135"/>
        <end position="158"/>
    </location>
</feature>
<proteinExistence type="predicted"/>
<reference evidence="12" key="2">
    <citation type="submission" date="2025-09" db="UniProtKB">
        <authorList>
            <consortium name="Ensembl"/>
        </authorList>
    </citation>
    <scope>IDENTIFICATION</scope>
</reference>
<feature type="transmembrane region" description="Helical" evidence="10">
    <location>
        <begin position="352"/>
        <end position="376"/>
    </location>
</feature>
<dbReference type="Ensembl" id="ENSOSIT00000002418.1">
    <property type="protein sequence ID" value="ENSOSIP00000002264.1"/>
    <property type="gene ID" value="ENSOSIG00000001240.1"/>
</dbReference>
<keyword evidence="4" id="KW-0297">G-protein coupled receptor</keyword>
<dbReference type="PANTHER" id="PTHR24232">
    <property type="entry name" value="G-PROTEIN COUPLED RECEPTOR"/>
    <property type="match status" value="1"/>
</dbReference>
<evidence type="ECO:0000256" key="3">
    <source>
        <dbReference type="ARBA" id="ARBA00022989"/>
    </source>
</evidence>
<feature type="transmembrane region" description="Helical" evidence="10">
    <location>
        <begin position="211"/>
        <end position="232"/>
    </location>
</feature>
<feature type="compositionally biased region" description="Low complexity" evidence="9">
    <location>
        <begin position="434"/>
        <end position="444"/>
    </location>
</feature>
<evidence type="ECO:0000256" key="5">
    <source>
        <dbReference type="ARBA" id="ARBA00023136"/>
    </source>
</evidence>
<dbReference type="SUPFAM" id="SSF81321">
    <property type="entry name" value="Family A G protein-coupled receptor-like"/>
    <property type="match status" value="1"/>
</dbReference>
<dbReference type="InterPro" id="IPR000276">
    <property type="entry name" value="GPCR_Rhodpsn"/>
</dbReference>
<dbReference type="GO" id="GO:0007200">
    <property type="term" value="P:phospholipase C-activating G protein-coupled receptor signaling pathway"/>
    <property type="evidence" value="ECO:0007669"/>
    <property type="project" value="TreeGrafter"/>
</dbReference>
<comment type="subcellular location">
    <subcellularLocation>
        <location evidence="1">Membrane</location>
        <topology evidence="1">Multi-pass membrane protein</topology>
    </subcellularLocation>
</comment>
<dbReference type="InterPro" id="IPR017452">
    <property type="entry name" value="GPCR_Rhodpsn_7TM"/>
</dbReference>
<accession>A0A8C7WRW5</accession>
<feature type="transmembrane region" description="Helical" evidence="10">
    <location>
        <begin position="275"/>
        <end position="297"/>
    </location>
</feature>
<feature type="transmembrane region" description="Helical" evidence="10">
    <location>
        <begin position="164"/>
        <end position="190"/>
    </location>
</feature>
<evidence type="ECO:0000313" key="12">
    <source>
        <dbReference type="Ensembl" id="ENSOSIP00000002264.1"/>
    </source>
</evidence>
<evidence type="ECO:0000259" key="11">
    <source>
        <dbReference type="PROSITE" id="PS50262"/>
    </source>
</evidence>
<keyword evidence="6" id="KW-0675">Receptor</keyword>
<protein>
    <submittedName>
        <fullName evidence="12">P2Y receptor family member 10</fullName>
    </submittedName>
</protein>
<dbReference type="AlphaFoldDB" id="A0A8C7WRW5"/>
<keyword evidence="13" id="KW-1185">Reference proteome</keyword>
<keyword evidence="7" id="KW-0325">Glycoprotein</keyword>
<name>A0A8C7WRW5_9TELE</name>
<feature type="transmembrane region" description="Helical" evidence="10">
    <location>
        <begin position="102"/>
        <end position="123"/>
    </location>
</feature>
<evidence type="ECO:0000256" key="2">
    <source>
        <dbReference type="ARBA" id="ARBA00022692"/>
    </source>
</evidence>
<dbReference type="GeneTree" id="ENSGT01040000240444"/>
<keyword evidence="8" id="KW-0807">Transducer</keyword>
<dbReference type="PRINTS" id="PR00237">
    <property type="entry name" value="GPCRRHODOPSN"/>
</dbReference>
<evidence type="ECO:0000256" key="1">
    <source>
        <dbReference type="ARBA" id="ARBA00004141"/>
    </source>
</evidence>
<feature type="domain" description="G-protein coupled receptors family 1 profile" evidence="11">
    <location>
        <begin position="114"/>
        <end position="413"/>
    </location>
</feature>
<dbReference type="Proteomes" id="UP000694383">
    <property type="component" value="Unplaced"/>
</dbReference>
<evidence type="ECO:0000256" key="10">
    <source>
        <dbReference type="SAM" id="Phobius"/>
    </source>
</evidence>
<sequence length="474" mass="54155">MYSFIDKNKKKLLYLQCTGKCRSMLILFPKNVSFDALQHLLHLEELNSAILCSISFRNERTGKATSIEEKMTSNTSGWLNDSALCNDNLTSFNQMMDGMYTYFYLLLFIPGLILNTIALWVLCRHISKRTKAVIFMINLALADLVHVLSLPLRIYYYFTHTWPFGRSICLFCFYLKFFNMYASIIFLVCISMQRCAFLLNPFSARRWRRRYDLAIAVTTWVVVGVACSPFILMRIASTQQPSGSTPFAGQNQSTPFIQEPSCFKDLPIRQVSQSLGITMITLCELFGFLIPLALIGYSSFRTVMSLRHKETHDQKSSTVSSLARNRLQSVTSNSDKYREKQIRSEKQRALQMVLGCSALFLLCFAPYHINFLLYVLVSQNLMTHCATRLAVKQFHPISLCMASLSCCLNPLLYYFLTAEFRMHLARRTSSFSSSILSSPLTSPTEGPAQSRLLRGESTSSKWEKQEPDTFLGKN</sequence>
<evidence type="ECO:0000256" key="8">
    <source>
        <dbReference type="ARBA" id="ARBA00023224"/>
    </source>
</evidence>
<keyword evidence="2 10" id="KW-0812">Transmembrane</keyword>
<feature type="region of interest" description="Disordered" evidence="9">
    <location>
        <begin position="434"/>
        <end position="474"/>
    </location>
</feature>
<feature type="transmembrane region" description="Helical" evidence="10">
    <location>
        <begin position="396"/>
        <end position="416"/>
    </location>
</feature>
<dbReference type="Gene3D" id="1.20.1070.10">
    <property type="entry name" value="Rhodopsin 7-helix transmembrane proteins"/>
    <property type="match status" value="1"/>
</dbReference>